<dbReference type="InterPro" id="IPR010652">
    <property type="entry name" value="DUF1232"/>
</dbReference>
<evidence type="ECO:0000256" key="2">
    <source>
        <dbReference type="ARBA" id="ARBA00022692"/>
    </source>
</evidence>
<feature type="domain" description="DUF1232" evidence="6">
    <location>
        <begin position="35"/>
        <end position="70"/>
    </location>
</feature>
<name>A0A0A8KWY7_9ZZZZ</name>
<keyword evidence="4 5" id="KW-0472">Membrane</keyword>
<feature type="transmembrane region" description="Helical" evidence="5">
    <location>
        <begin position="33"/>
        <end position="50"/>
    </location>
</feature>
<feature type="transmembrane region" description="Helical" evidence="5">
    <location>
        <begin position="104"/>
        <end position="126"/>
    </location>
</feature>
<keyword evidence="2 5" id="KW-0812">Transmembrane</keyword>
<evidence type="ECO:0000259" key="6">
    <source>
        <dbReference type="Pfam" id="PF06803"/>
    </source>
</evidence>
<protein>
    <submittedName>
        <fullName evidence="7">Putative membrane protein</fullName>
    </submittedName>
</protein>
<comment type="subcellular location">
    <subcellularLocation>
        <location evidence="1">Endomembrane system</location>
        <topology evidence="1">Multi-pass membrane protein</topology>
    </subcellularLocation>
</comment>
<dbReference type="Pfam" id="PF06803">
    <property type="entry name" value="DUF1232"/>
    <property type="match status" value="1"/>
</dbReference>
<reference evidence="7" key="1">
    <citation type="journal article" date="2015" name="Res. Microbiol.">
        <title>New FeFe-hydrogenase genes identified in a metagenomic fosmid library from a municipal wastewater treatment plant as revealed by high-throughput sequencing.</title>
        <authorList>
            <person name="Tomazetto G."/>
            <person name="Wibberg D."/>
            <person name="Schluter A."/>
            <person name="Oliveira V.M."/>
        </authorList>
    </citation>
    <scope>NUCLEOTIDE SEQUENCE</scope>
    <source>
        <plasmid evidence="7">fosmid 1C_2</plasmid>
    </source>
</reference>
<accession>A0A0A8KWY7</accession>
<evidence type="ECO:0000313" key="7">
    <source>
        <dbReference type="EMBL" id="CDL65380.1"/>
    </source>
</evidence>
<evidence type="ECO:0000256" key="3">
    <source>
        <dbReference type="ARBA" id="ARBA00022989"/>
    </source>
</evidence>
<dbReference type="EMBL" id="HG796238">
    <property type="protein sequence ID" value="CDL65380.1"/>
    <property type="molecule type" value="Genomic_DNA"/>
</dbReference>
<sequence>MKAGHIDFKERARKLKTDLPAVFLALKKKETPVYAKILAGVTILYALSPIDLIPDFIPVLGYIDDLIVLPALIALTIKLIPKEIFVQCRVDSEGLWQNGKPKKWYFALPIVIVWLLILFLIGKAIWFNPQKG</sequence>
<keyword evidence="3 5" id="KW-1133">Transmembrane helix</keyword>
<dbReference type="AlphaFoldDB" id="A0A0A8KWY7"/>
<gene>
    <name evidence="7" type="ORF">WWTP_pFosmid_1C_0018</name>
</gene>
<organism evidence="7">
    <name type="scientific">wastewater metagenome</name>
    <dbReference type="NCBI Taxonomy" id="527639"/>
    <lineage>
        <taxon>unclassified sequences</taxon>
        <taxon>metagenomes</taxon>
        <taxon>ecological metagenomes</taxon>
    </lineage>
</organism>
<keyword evidence="7" id="KW-0614">Plasmid</keyword>
<evidence type="ECO:0000256" key="1">
    <source>
        <dbReference type="ARBA" id="ARBA00004127"/>
    </source>
</evidence>
<evidence type="ECO:0000256" key="4">
    <source>
        <dbReference type="ARBA" id="ARBA00023136"/>
    </source>
</evidence>
<evidence type="ECO:0000256" key="5">
    <source>
        <dbReference type="SAM" id="Phobius"/>
    </source>
</evidence>
<dbReference type="GO" id="GO:0012505">
    <property type="term" value="C:endomembrane system"/>
    <property type="evidence" value="ECO:0007669"/>
    <property type="project" value="UniProtKB-SubCell"/>
</dbReference>
<geneLocation type="plasmid" evidence="7">
    <name>fosmid 1C_2</name>
</geneLocation>
<proteinExistence type="predicted"/>